<dbReference type="SUPFAM" id="SSF48464">
    <property type="entry name" value="ENTH/VHS domain"/>
    <property type="match status" value="1"/>
</dbReference>
<evidence type="ECO:0000313" key="3">
    <source>
        <dbReference type="EMBL" id="KIR68275.1"/>
    </source>
</evidence>
<dbReference type="Proteomes" id="UP000053800">
    <property type="component" value="Unassembled WGS sequence"/>
</dbReference>
<keyword evidence="4" id="KW-1185">Reference proteome</keyword>
<feature type="compositionally biased region" description="Low complexity" evidence="1">
    <location>
        <begin position="496"/>
        <end position="512"/>
    </location>
</feature>
<dbReference type="PANTHER" id="PTHR22951:SF5">
    <property type="entry name" value="PHOSPHATIDYLINOSITOL-BINDING CLATHRIN ASSEMBLY PROTEIN LAP"/>
    <property type="match status" value="1"/>
</dbReference>
<dbReference type="InterPro" id="IPR011417">
    <property type="entry name" value="ANTH_dom"/>
</dbReference>
<dbReference type="InterPro" id="IPR045192">
    <property type="entry name" value="AP180-like"/>
</dbReference>
<feature type="compositionally biased region" description="Low complexity" evidence="1">
    <location>
        <begin position="764"/>
        <end position="780"/>
    </location>
</feature>
<feature type="region of interest" description="Disordered" evidence="1">
    <location>
        <begin position="496"/>
        <end position="895"/>
    </location>
</feature>
<dbReference type="EMBL" id="KN848891">
    <property type="protein sequence ID" value="KIR68275.1"/>
    <property type="molecule type" value="Genomic_DNA"/>
</dbReference>
<feature type="compositionally biased region" description="Polar residues" evidence="1">
    <location>
        <begin position="513"/>
        <end position="557"/>
    </location>
</feature>
<dbReference type="Gene3D" id="1.20.58.150">
    <property type="entry name" value="ANTH domain"/>
    <property type="match status" value="1"/>
</dbReference>
<feature type="compositionally biased region" description="Polar residues" evidence="1">
    <location>
        <begin position="746"/>
        <end position="755"/>
    </location>
</feature>
<dbReference type="InterPro" id="IPR013809">
    <property type="entry name" value="ENTH"/>
</dbReference>
<dbReference type="SUPFAM" id="SSF89009">
    <property type="entry name" value="GAT-like domain"/>
    <property type="match status" value="1"/>
</dbReference>
<name>A0ABR5BHE0_CRYGA</name>
<dbReference type="PANTHER" id="PTHR22951">
    <property type="entry name" value="CLATHRIN ASSEMBLY PROTEIN"/>
    <property type="match status" value="1"/>
</dbReference>
<dbReference type="InterPro" id="IPR014712">
    <property type="entry name" value="ANTH_dom_sf"/>
</dbReference>
<dbReference type="InterPro" id="IPR008942">
    <property type="entry name" value="ENTH_VHS"/>
</dbReference>
<feature type="compositionally biased region" description="Polar residues" evidence="1">
    <location>
        <begin position="666"/>
        <end position="679"/>
    </location>
</feature>
<dbReference type="PROSITE" id="PS50942">
    <property type="entry name" value="ENTH"/>
    <property type="match status" value="1"/>
</dbReference>
<feature type="compositionally biased region" description="Low complexity" evidence="1">
    <location>
        <begin position="680"/>
        <end position="692"/>
    </location>
</feature>
<feature type="region of interest" description="Disordered" evidence="1">
    <location>
        <begin position="295"/>
        <end position="342"/>
    </location>
</feature>
<dbReference type="Pfam" id="PF07651">
    <property type="entry name" value="ANTH"/>
    <property type="match status" value="1"/>
</dbReference>
<feature type="compositionally biased region" description="Polar residues" evidence="1">
    <location>
        <begin position="799"/>
        <end position="813"/>
    </location>
</feature>
<reference evidence="3 4" key="1">
    <citation type="submission" date="2015-01" db="EMBL/GenBank/DDBJ databases">
        <title>The Genome Sequence of Cryptococcus gattii CA1873.</title>
        <authorList>
            <consortium name="The Broad Institute Genomics Platform"/>
            <person name="Cuomo C."/>
            <person name="Litvintseva A."/>
            <person name="Chen Y."/>
            <person name="Heitman J."/>
            <person name="Sun S."/>
            <person name="Springer D."/>
            <person name="Dromer F."/>
            <person name="Young S."/>
            <person name="Zeng Q."/>
            <person name="Gargeya S."/>
            <person name="Abouelleil A."/>
            <person name="Alvarado L."/>
            <person name="Chapman S.B."/>
            <person name="Gainer-Dewar J."/>
            <person name="Goldberg J."/>
            <person name="Griggs A."/>
            <person name="Gujja S."/>
            <person name="Hansen M."/>
            <person name="Howarth C."/>
            <person name="Imamovic A."/>
            <person name="Larimer J."/>
            <person name="Murphy C."/>
            <person name="Naylor J."/>
            <person name="Pearson M."/>
            <person name="Priest M."/>
            <person name="Roberts A."/>
            <person name="Saif S."/>
            <person name="Shea T."/>
            <person name="Sykes S."/>
            <person name="Wortman J."/>
            <person name="Nusbaum C."/>
            <person name="Birren B."/>
        </authorList>
    </citation>
    <scope>NUCLEOTIDE SEQUENCE [LARGE SCALE GENOMIC DNA]</scope>
    <source>
        <strain evidence="3 4">CA1873</strain>
    </source>
</reference>
<gene>
    <name evidence="3" type="ORF">I314_01773</name>
</gene>
<evidence type="ECO:0000313" key="4">
    <source>
        <dbReference type="Proteomes" id="UP000053800"/>
    </source>
</evidence>
<organism evidence="3 4">
    <name type="scientific">Cryptococcus bacillisporus CA1873</name>
    <dbReference type="NCBI Taxonomy" id="1296111"/>
    <lineage>
        <taxon>Eukaryota</taxon>
        <taxon>Fungi</taxon>
        <taxon>Dikarya</taxon>
        <taxon>Basidiomycota</taxon>
        <taxon>Agaricomycotina</taxon>
        <taxon>Tremellomycetes</taxon>
        <taxon>Tremellales</taxon>
        <taxon>Cryptococcaceae</taxon>
        <taxon>Cryptococcus</taxon>
        <taxon>Cryptococcus gattii species complex</taxon>
    </lineage>
</organism>
<dbReference type="SMART" id="SM00273">
    <property type="entry name" value="ENTH"/>
    <property type="match status" value="1"/>
</dbReference>
<protein>
    <submittedName>
        <fullName evidence="3">ENTH domain-containing protein</fullName>
    </submittedName>
</protein>
<feature type="compositionally biased region" description="Low complexity" evidence="1">
    <location>
        <begin position="604"/>
        <end position="634"/>
    </location>
</feature>
<accession>A0ABR5BHE0</accession>
<feature type="compositionally biased region" description="Polar residues" evidence="1">
    <location>
        <begin position="693"/>
        <end position="733"/>
    </location>
</feature>
<feature type="compositionally biased region" description="Low complexity" evidence="1">
    <location>
        <begin position="862"/>
        <end position="895"/>
    </location>
</feature>
<proteinExistence type="predicted"/>
<sequence length="895" mass="95329">MTAQSFDKIVKLATKPKNAPPKAKYIDPLIAATYADDRSINEIVIVLAQRLRDPNGVVVFKGLLTLHQMIRTGQTEALLDVLARNDVLRLRNIYSQQFQGYVPPASMGAYADYLDSRIRVYRDLKRDLIRVQTESNRRSDGLGAASKARRLRHLPVEKGLLREVKMVQKMLDSLVKCKFYDDDLRDENTVLALRLLVKDLLVLFQAGNEGVCNILEHYFEMSKVDATDSFEIYKSFIKQTDKVVDYLSIARKLHHVLNVPVPNLKHAPTGLVKALEEYLNDPNFEQNRIDYKKSLGVVEGGNRRPSDTVPTRKASPDKNTSTPTKAASPAPEVKPQAPAGASQKIQDFFESIQADQQPTMFGGAPQQINYAQMTVNQHQQFNPFRQSMMMPQQTGFMQPQMTGFSHTQQQGFLQPQQTGAMAFGRQSIMPMSTGQPGAGGEFGFIQPPHAQAQQPQMQMQMQPQQTGFLQPQATGFNPFRQSIMPTGNGMGIGSLSGPMSQPSSPSPFAQLSHQTQGQAQIQRPGSTPAFSTPPFNATAIGTSSEPKPLTAQATGSKNPFAPAGGAVPPVPSLPSQHQPPQKKPTMNEMMMGLHTGNAGGAWSQPQAPQQQTQQQTQPTGQAQTGQQGNTQGTGMSSIASEFTSNKNQMNGSAGANTTTGGGGTDFLSQFGSLSVNPTNASTQSTQTAASSSHPLSFLSTNPTGSTSATPGLTSQTTGANANSSANGFLQPQPTGYHGSNVKPFKPSSSFGNQLIESLPPLPESGPGSNPSSTVASPSGAGAAGGVQPQSTGFPGLGSLSFQNTGNPAGSSAGTGSGLIPQMTGAPNPFRQSTMFGGSSSSGTGILNPQITGMGAFSGLSTFGGQQNQGHGQGMFGQQQQQQTPFQQQAQQGSLI</sequence>
<evidence type="ECO:0000259" key="2">
    <source>
        <dbReference type="PROSITE" id="PS50942"/>
    </source>
</evidence>
<feature type="compositionally biased region" description="Polar residues" evidence="1">
    <location>
        <begin position="635"/>
        <end position="656"/>
    </location>
</feature>
<dbReference type="CDD" id="cd16988">
    <property type="entry name" value="ANTH_N_YAP180"/>
    <property type="match status" value="1"/>
</dbReference>
<feature type="domain" description="ENTH" evidence="2">
    <location>
        <begin position="1"/>
        <end position="128"/>
    </location>
</feature>
<evidence type="ECO:0000256" key="1">
    <source>
        <dbReference type="SAM" id="MobiDB-lite"/>
    </source>
</evidence>
<dbReference type="Gene3D" id="1.25.40.90">
    <property type="match status" value="1"/>
</dbReference>